<dbReference type="HOGENOM" id="CLU_1034086_0_0_12"/>
<dbReference type="KEGG" id="ssm:Spirs_3562"/>
<dbReference type="eggNOG" id="COG2120">
    <property type="taxonomic scope" value="Bacteria"/>
</dbReference>
<evidence type="ECO:0000313" key="2">
    <source>
        <dbReference type="Proteomes" id="UP000002318"/>
    </source>
</evidence>
<dbReference type="Gene3D" id="3.40.50.10320">
    <property type="entry name" value="LmbE-like"/>
    <property type="match status" value="1"/>
</dbReference>
<organism evidence="1 2">
    <name type="scientific">Sediminispirochaeta smaragdinae (strain DSM 11293 / JCM 15392 / SEBR 4228)</name>
    <name type="common">Spirochaeta smaragdinae</name>
    <dbReference type="NCBI Taxonomy" id="573413"/>
    <lineage>
        <taxon>Bacteria</taxon>
        <taxon>Pseudomonadati</taxon>
        <taxon>Spirochaetota</taxon>
        <taxon>Spirochaetia</taxon>
        <taxon>Spirochaetales</taxon>
        <taxon>Spirochaetaceae</taxon>
        <taxon>Sediminispirochaeta</taxon>
    </lineage>
</organism>
<dbReference type="Pfam" id="PF02585">
    <property type="entry name" value="PIG-L"/>
    <property type="match status" value="1"/>
</dbReference>
<reference evidence="1 2" key="1">
    <citation type="journal article" date="2010" name="Stand. Genomic Sci.">
        <title>Complete genome sequence of Spirochaeta smaragdinae type strain (SEBR 4228).</title>
        <authorList>
            <person name="Mavromatis K."/>
            <person name="Yasawong M."/>
            <person name="Chertkov O."/>
            <person name="Lapidus A."/>
            <person name="Lucas S."/>
            <person name="Nolan M."/>
            <person name="Del Rio T.G."/>
            <person name="Tice H."/>
            <person name="Cheng J.F."/>
            <person name="Pitluck S."/>
            <person name="Liolios K."/>
            <person name="Ivanova N."/>
            <person name="Tapia R."/>
            <person name="Han C."/>
            <person name="Bruce D."/>
            <person name="Goodwin L."/>
            <person name="Pati A."/>
            <person name="Chen A."/>
            <person name="Palaniappan K."/>
            <person name="Land M."/>
            <person name="Hauser L."/>
            <person name="Chang Y.J."/>
            <person name="Jeffries C.D."/>
            <person name="Detter J.C."/>
            <person name="Rohde M."/>
            <person name="Brambilla E."/>
            <person name="Spring S."/>
            <person name="Goker M."/>
            <person name="Sikorski J."/>
            <person name="Woyke T."/>
            <person name="Bristow J."/>
            <person name="Eisen J.A."/>
            <person name="Markowitz V."/>
            <person name="Hugenholtz P."/>
            <person name="Klenk H.P."/>
            <person name="Kyrpides N.C."/>
        </authorList>
    </citation>
    <scope>NUCLEOTIDE SEQUENCE [LARGE SCALE GENOMIC DNA]</scope>
    <source>
        <strain evidence="2">DSM 11293 / JCM 15392 / SEBR 4228</strain>
    </source>
</reference>
<dbReference type="SUPFAM" id="SSF102588">
    <property type="entry name" value="LmbE-like"/>
    <property type="match status" value="1"/>
</dbReference>
<dbReference type="OrthoDB" id="368086at2"/>
<dbReference type="PANTHER" id="PTHR12993">
    <property type="entry name" value="N-ACETYLGLUCOSAMINYL-PHOSPHATIDYLINOSITOL DE-N-ACETYLASE-RELATED"/>
    <property type="match status" value="1"/>
</dbReference>
<sequence length="258" mass="28445">MSFSWHARHGVAEFGSKAGETWLFVVPHDDDAVIGAGLAVAAGVQARCNVTVAITTDGRLGYCDDHERKNIAEIREAETREALNALGNPDCRFLSFPDGDLFTRRGRSLSSDAPNGGLQGAYTALLREVRPDRLFLCSNSDLHPDHKIVYEELIISLFHATGDIWPELGKTLAEVPQIFEYPIYCALSGEPDYCLAADKEGFGAKLAAIAAYQSQRQISALLDKVRSGGGYEFFRRIRFDLYDPHDYLALFPGIGDSR</sequence>
<dbReference type="PANTHER" id="PTHR12993:SF29">
    <property type="entry name" value="BLR3841 PROTEIN"/>
    <property type="match status" value="1"/>
</dbReference>
<proteinExistence type="predicted"/>
<protein>
    <submittedName>
        <fullName evidence="1">LmbE family protein</fullName>
    </submittedName>
</protein>
<dbReference type="GO" id="GO:0016811">
    <property type="term" value="F:hydrolase activity, acting on carbon-nitrogen (but not peptide) bonds, in linear amides"/>
    <property type="evidence" value="ECO:0007669"/>
    <property type="project" value="TreeGrafter"/>
</dbReference>
<accession>E1R7E5</accession>
<name>E1R7E5_SEDSS</name>
<dbReference type="InterPro" id="IPR003737">
    <property type="entry name" value="GlcNAc_PI_deacetylase-related"/>
</dbReference>
<evidence type="ECO:0000313" key="1">
    <source>
        <dbReference type="EMBL" id="ADK82650.1"/>
    </source>
</evidence>
<dbReference type="InterPro" id="IPR024078">
    <property type="entry name" value="LmbE-like_dom_sf"/>
</dbReference>
<gene>
    <name evidence="1" type="ordered locus">Spirs_3562</name>
</gene>
<dbReference type="EMBL" id="CP002116">
    <property type="protein sequence ID" value="ADK82650.1"/>
    <property type="molecule type" value="Genomic_DNA"/>
</dbReference>
<dbReference type="Proteomes" id="UP000002318">
    <property type="component" value="Chromosome"/>
</dbReference>
<keyword evidence="2" id="KW-1185">Reference proteome</keyword>
<dbReference type="AlphaFoldDB" id="E1R7E5"/>
<dbReference type="STRING" id="573413.Spirs_3562"/>
<dbReference type="RefSeq" id="WP_013256109.1">
    <property type="nucleotide sequence ID" value="NC_014364.1"/>
</dbReference>